<dbReference type="PANTHER" id="PTHR33730">
    <property type="entry name" value="OS05G0542732 PROTEIN-RELATED"/>
    <property type="match status" value="1"/>
</dbReference>
<evidence type="ECO:0000313" key="3">
    <source>
        <dbReference type="Proteomes" id="UP000250321"/>
    </source>
</evidence>
<reference evidence="1 3" key="1">
    <citation type="submission" date="2018-02" db="EMBL/GenBank/DDBJ databases">
        <title>Draft genome of wild Prunus yedoensis var. nudiflora.</title>
        <authorList>
            <person name="Baek S."/>
            <person name="Kim J.-H."/>
            <person name="Choi K."/>
            <person name="Kim G.-B."/>
            <person name="Cho A."/>
            <person name="Jang H."/>
            <person name="Shin C.-H."/>
            <person name="Yu H.-J."/>
            <person name="Mun J.-H."/>
        </authorList>
    </citation>
    <scope>NUCLEOTIDE SEQUENCE [LARGE SCALE GENOMIC DNA]</scope>
    <source>
        <strain evidence="3">cv. Jeju island</strain>
        <tissue evidence="1">Leaf</tissue>
    </source>
</reference>
<accession>A0A314U671</accession>
<gene>
    <name evidence="2" type="ORF">Pyn_12898</name>
    <name evidence="1" type="ORF">Pyn_16604</name>
</gene>
<dbReference type="Proteomes" id="UP000250321">
    <property type="component" value="Unassembled WGS sequence"/>
</dbReference>
<dbReference type="EMBL" id="PJQY01003999">
    <property type="protein sequence ID" value="PQM32751.1"/>
    <property type="molecule type" value="Genomic_DNA"/>
</dbReference>
<dbReference type="InterPro" id="IPR031421">
    <property type="entry name" value="DUF4666"/>
</dbReference>
<keyword evidence="3" id="KW-1185">Reference proteome</keyword>
<organism evidence="1 3">
    <name type="scientific">Prunus yedoensis var. nudiflora</name>
    <dbReference type="NCBI Taxonomy" id="2094558"/>
    <lineage>
        <taxon>Eukaryota</taxon>
        <taxon>Viridiplantae</taxon>
        <taxon>Streptophyta</taxon>
        <taxon>Embryophyta</taxon>
        <taxon>Tracheophyta</taxon>
        <taxon>Spermatophyta</taxon>
        <taxon>Magnoliopsida</taxon>
        <taxon>eudicotyledons</taxon>
        <taxon>Gunneridae</taxon>
        <taxon>Pentapetalae</taxon>
        <taxon>rosids</taxon>
        <taxon>fabids</taxon>
        <taxon>Rosales</taxon>
        <taxon>Rosaceae</taxon>
        <taxon>Amygdaloideae</taxon>
        <taxon>Amygdaleae</taxon>
        <taxon>Prunus</taxon>
    </lineage>
</organism>
<proteinExistence type="predicted"/>
<evidence type="ECO:0000313" key="1">
    <source>
        <dbReference type="EMBL" id="PQM32751.1"/>
    </source>
</evidence>
<evidence type="ECO:0000313" key="2">
    <source>
        <dbReference type="EMBL" id="PQM36065.1"/>
    </source>
</evidence>
<dbReference type="PANTHER" id="PTHR33730:SF36">
    <property type="entry name" value="PLANT_PROTEIN"/>
    <property type="match status" value="1"/>
</dbReference>
<protein>
    <submittedName>
        <fullName evidence="1">Uncharacterized protein</fullName>
    </submittedName>
</protein>
<sequence>MATLARSASTFRRQGSSGLIWDDNLMLQREEGRAEFRELRPCQSAKPIGLKACSSSNGTLAICPRSSSTSAKKNPHSLKSKFLKMFRALFRKSTTARKSSI</sequence>
<dbReference type="OrthoDB" id="1652626at2759"/>
<comment type="caution">
    <text evidence="1">The sequence shown here is derived from an EMBL/GenBank/DDBJ whole genome shotgun (WGS) entry which is preliminary data.</text>
</comment>
<dbReference type="Pfam" id="PF15697">
    <property type="entry name" value="DUF4666"/>
    <property type="match status" value="1"/>
</dbReference>
<dbReference type="EMBL" id="PJQY01003589">
    <property type="protein sequence ID" value="PQM36065.1"/>
    <property type="molecule type" value="Genomic_DNA"/>
</dbReference>
<name>A0A314U671_PRUYE</name>
<dbReference type="AlphaFoldDB" id="A0A314U671"/>